<dbReference type="Pfam" id="PF00501">
    <property type="entry name" value="AMP-binding"/>
    <property type="match status" value="1"/>
</dbReference>
<dbReference type="EnsemblMetazoa" id="ACOM029828-RA">
    <property type="protein sequence ID" value="ACOM029828-PA.1"/>
    <property type="gene ID" value="ACOM029828"/>
</dbReference>
<protein>
    <recommendedName>
        <fullName evidence="7">AMP-dependent synthetase/ligase domain-containing protein</fullName>
    </recommendedName>
</protein>
<evidence type="ECO:0000256" key="2">
    <source>
        <dbReference type="ARBA" id="ARBA00006432"/>
    </source>
</evidence>
<dbReference type="InterPro" id="IPR042099">
    <property type="entry name" value="ANL_N_sf"/>
</dbReference>
<reference evidence="6" key="1">
    <citation type="submission" date="2022-08" db="UniProtKB">
        <authorList>
            <consortium name="EnsemblMetazoa"/>
        </authorList>
    </citation>
    <scope>IDENTIFICATION</scope>
</reference>
<dbReference type="GO" id="GO:0005777">
    <property type="term" value="C:peroxisome"/>
    <property type="evidence" value="ECO:0007669"/>
    <property type="project" value="UniProtKB-SubCell"/>
</dbReference>
<name>A0A8W7PEK0_ANOCL</name>
<dbReference type="GO" id="GO:0046949">
    <property type="term" value="P:fatty-acyl-CoA biosynthetic process"/>
    <property type="evidence" value="ECO:0007669"/>
    <property type="project" value="TreeGrafter"/>
</dbReference>
<organism evidence="6">
    <name type="scientific">Anopheles coluzzii</name>
    <name type="common">African malaria mosquito</name>
    <dbReference type="NCBI Taxonomy" id="1518534"/>
    <lineage>
        <taxon>Eukaryota</taxon>
        <taxon>Metazoa</taxon>
        <taxon>Ecdysozoa</taxon>
        <taxon>Arthropoda</taxon>
        <taxon>Hexapoda</taxon>
        <taxon>Insecta</taxon>
        <taxon>Pterygota</taxon>
        <taxon>Neoptera</taxon>
        <taxon>Endopterygota</taxon>
        <taxon>Diptera</taxon>
        <taxon>Nematocera</taxon>
        <taxon>Culicoidea</taxon>
        <taxon>Culicidae</taxon>
        <taxon>Anophelinae</taxon>
        <taxon>Anopheles</taxon>
    </lineage>
</organism>
<feature type="domain" description="AMP-binding enzyme C-terminal" evidence="5">
    <location>
        <begin position="494"/>
        <end position="571"/>
    </location>
</feature>
<dbReference type="SUPFAM" id="SSF56801">
    <property type="entry name" value="Acetyl-CoA synthetase-like"/>
    <property type="match status" value="1"/>
</dbReference>
<comment type="similarity">
    <text evidence="2">Belongs to the ATP-dependent AMP-binding enzyme family.</text>
</comment>
<dbReference type="FunFam" id="3.40.50.12780:FF:000025">
    <property type="entry name" value="luciferin 4-monooxygenase"/>
    <property type="match status" value="1"/>
</dbReference>
<dbReference type="PANTHER" id="PTHR24096:SF353">
    <property type="entry name" value="GH16244P-RELATED"/>
    <property type="match status" value="1"/>
</dbReference>
<dbReference type="InterPro" id="IPR025110">
    <property type="entry name" value="AMP-bd_C"/>
</dbReference>
<dbReference type="PANTHER" id="PTHR24096">
    <property type="entry name" value="LONG-CHAIN-FATTY-ACID--COA LIGASE"/>
    <property type="match status" value="1"/>
</dbReference>
<evidence type="ECO:0000256" key="1">
    <source>
        <dbReference type="ARBA" id="ARBA00004275"/>
    </source>
</evidence>
<dbReference type="InterPro" id="IPR000873">
    <property type="entry name" value="AMP-dep_synth/lig_dom"/>
</dbReference>
<dbReference type="AlphaFoldDB" id="A0A8W7PEK0"/>
<evidence type="ECO:0000313" key="6">
    <source>
        <dbReference type="EnsemblMetazoa" id="ACOM029828-PA.1"/>
    </source>
</evidence>
<accession>A0A8W7PEK0</accession>
<proteinExistence type="inferred from homology"/>
<sequence>MIDGMVNSSVDGKQFRVRGSTVTVTGPQSLSCPRTTHLIAVTMANYRTVYDETTRTWHGPTVKHLFNPEASMGQIMLEVLSRSPDRVMQQDMDTGRSLTYAEFRTRLIRFAQNLTEVGLRPGEVVVLANANSENLAPLACALLTIGVPFNPLAPAFNEYDMENMLRTTKPKLVFADADNYEVVRKALERAVPRGDTLPPIYVFECTRDDVKHAEDFMKETGSEETFVAPYLGDSKKTVAAILCSSGTSGPHKGVQVTHAACMHMTLRTRFFDATPSVHFNFSALHWATGFASMLTPFFSGTIRLITRKSFSERQFLEAVEKYRVQAIFLPTAYSNAVMAHPRTKTADLSSLKIWMVGGSHVPEELRDRIDALLRPTGGRSVTTYGSSENGACAMDIPKRKPGATGPLMLNTMIRIVDENGNRLGVGKQGELLTKMSVEFGGYYGNEEASRNAIDSDGFFRTGDIGYIDEEGYLHVVDRKKDIFKYSGLQVVPTELEAIITAIEGVQEVCVVGIRNTQNATDVPAAVIVRRPDSKLDASQVRSIVDGQVSDYKRLRGGVHFLPELPKTQTGKVMRRKVIEMISRMNHNNAS</sequence>
<keyword evidence="3" id="KW-0576">Peroxisome</keyword>
<dbReference type="FunFam" id="3.30.300.30:FF:000007">
    <property type="entry name" value="4-coumarate--CoA ligase 2"/>
    <property type="match status" value="1"/>
</dbReference>
<dbReference type="Proteomes" id="UP000075882">
    <property type="component" value="Unassembled WGS sequence"/>
</dbReference>
<dbReference type="InterPro" id="IPR045851">
    <property type="entry name" value="AMP-bd_C_sf"/>
</dbReference>
<dbReference type="Gene3D" id="3.30.300.30">
    <property type="match status" value="1"/>
</dbReference>
<dbReference type="Pfam" id="PF13193">
    <property type="entry name" value="AMP-binding_C"/>
    <property type="match status" value="1"/>
</dbReference>
<dbReference type="GO" id="GO:0004467">
    <property type="term" value="F:long-chain fatty acid-CoA ligase activity"/>
    <property type="evidence" value="ECO:0007669"/>
    <property type="project" value="TreeGrafter"/>
</dbReference>
<evidence type="ECO:0008006" key="7">
    <source>
        <dbReference type="Google" id="ProtNLM"/>
    </source>
</evidence>
<dbReference type="Gene3D" id="3.40.50.12780">
    <property type="entry name" value="N-terminal domain of ligase-like"/>
    <property type="match status" value="1"/>
</dbReference>
<evidence type="ECO:0000256" key="3">
    <source>
        <dbReference type="ARBA" id="ARBA00023140"/>
    </source>
</evidence>
<evidence type="ECO:0000259" key="5">
    <source>
        <dbReference type="Pfam" id="PF13193"/>
    </source>
</evidence>
<feature type="domain" description="AMP-dependent synthetase/ligase" evidence="4">
    <location>
        <begin position="81"/>
        <end position="443"/>
    </location>
</feature>
<dbReference type="VEuPathDB" id="VectorBase:ACON2_039351"/>
<comment type="subcellular location">
    <subcellularLocation>
        <location evidence="1">Peroxisome</location>
    </subcellularLocation>
</comment>
<evidence type="ECO:0000259" key="4">
    <source>
        <dbReference type="Pfam" id="PF00501"/>
    </source>
</evidence>